<keyword evidence="3" id="KW-0560">Oxidoreductase</keyword>
<feature type="domain" description="Luciferase-like" evidence="7">
    <location>
        <begin position="23"/>
        <end position="380"/>
    </location>
</feature>
<dbReference type="AlphaFoldDB" id="A0A4R1HZJ3"/>
<evidence type="ECO:0000256" key="6">
    <source>
        <dbReference type="PIRSR" id="PIRSR000337-1"/>
    </source>
</evidence>
<dbReference type="RefSeq" id="WP_132423420.1">
    <property type="nucleotide sequence ID" value="NZ_SMFZ01000001.1"/>
</dbReference>
<evidence type="ECO:0000256" key="1">
    <source>
        <dbReference type="ARBA" id="ARBA00022630"/>
    </source>
</evidence>
<dbReference type="InterPro" id="IPR036661">
    <property type="entry name" value="Luciferase-like_sf"/>
</dbReference>
<evidence type="ECO:0000259" key="7">
    <source>
        <dbReference type="Pfam" id="PF00296"/>
    </source>
</evidence>
<feature type="binding site" evidence="6">
    <location>
        <position position="217"/>
    </location>
    <ligand>
        <name>FMN</name>
        <dbReference type="ChEBI" id="CHEBI:58210"/>
    </ligand>
</feature>
<keyword evidence="9" id="KW-1185">Reference proteome</keyword>
<dbReference type="SUPFAM" id="SSF51679">
    <property type="entry name" value="Bacterial luciferase-like"/>
    <property type="match status" value="1"/>
</dbReference>
<evidence type="ECO:0000256" key="3">
    <source>
        <dbReference type="ARBA" id="ARBA00023002"/>
    </source>
</evidence>
<feature type="binding site" evidence="6">
    <location>
        <position position="146"/>
    </location>
    <ligand>
        <name>FMN</name>
        <dbReference type="ChEBI" id="CHEBI:58210"/>
    </ligand>
</feature>
<dbReference type="PANTHER" id="PTHR30011:SF16">
    <property type="entry name" value="C2H2 FINGER DOMAIN TRANSCRIPTION FACTOR (EUROFUNG)-RELATED"/>
    <property type="match status" value="1"/>
</dbReference>
<proteinExistence type="inferred from homology"/>
<feature type="binding site" evidence="6">
    <location>
        <position position="92"/>
    </location>
    <ligand>
        <name>FMN</name>
        <dbReference type="ChEBI" id="CHEBI:58210"/>
    </ligand>
</feature>
<dbReference type="PANTHER" id="PTHR30011">
    <property type="entry name" value="ALKANESULFONATE MONOOXYGENASE-RELATED"/>
    <property type="match status" value="1"/>
</dbReference>
<dbReference type="NCBIfam" id="TIGR03860">
    <property type="entry name" value="FMN_nitrolo"/>
    <property type="match status" value="1"/>
</dbReference>
<protein>
    <submittedName>
        <fullName evidence="8">FMN-dependent oxidoreductase (Nitrilotriacetate monooxygenase family)</fullName>
    </submittedName>
</protein>
<sequence>MTRTLHLNLNLLGSGRHDGAWRTQPDPHAFLDPAEYARHARTAERGLFDAVFLADTPALGEEAAWRPWHALDPTVVVPAMAAATSRIGFVATTSVIVGDPFSVARRFASLAHVTGGRTAWNVVTSQTPAMLANHGDQPVLDPPERYARAAEFVETVVALWDSFPADAVLADRERGVFADLDRVRPIGHRGRSFRVRGPLNVPLGPWGRPVIVQAGDSPEYRDVAARLSDAVFTVQRDLDGAVRFRTDLTDRARRHGRDVAPVVLPGLLPVLGSTEAEARRRKDELDDRLDATAELGRLELRLGIPPGVLDLDRPLPDDLAAGGPGVVAAAFVRGLVAEARRDGLTVRELLRRNPLGGHRVLVGTPEQVADEMAEWFRRGAADGFNLNMDSLPDGLDAFVDHVVPELQRRRLFRTSYAGRTLRDHLGETSSYRATRELVDR</sequence>
<comment type="similarity">
    <text evidence="5">Belongs to the NtaA/SnaA/DszA monooxygenase family.</text>
</comment>
<keyword evidence="2 6" id="KW-0288">FMN</keyword>
<dbReference type="PIRSF" id="PIRSF000337">
    <property type="entry name" value="NTA_MOA"/>
    <property type="match status" value="1"/>
</dbReference>
<dbReference type="Gene3D" id="3.20.20.30">
    <property type="entry name" value="Luciferase-like domain"/>
    <property type="match status" value="1"/>
</dbReference>
<dbReference type="InterPro" id="IPR016215">
    <property type="entry name" value="NTA_MOA"/>
</dbReference>
<dbReference type="Pfam" id="PF00296">
    <property type="entry name" value="Bac_luciferase"/>
    <property type="match status" value="1"/>
</dbReference>
<dbReference type="Proteomes" id="UP000295560">
    <property type="component" value="Unassembled WGS sequence"/>
</dbReference>
<keyword evidence="4 8" id="KW-0503">Monooxygenase</keyword>
<name>A0A4R1HZJ3_PSEEN</name>
<comment type="caution">
    <text evidence="8">The sequence shown here is derived from an EMBL/GenBank/DDBJ whole genome shotgun (WGS) entry which is preliminary data.</text>
</comment>
<evidence type="ECO:0000313" key="9">
    <source>
        <dbReference type="Proteomes" id="UP000295560"/>
    </source>
</evidence>
<dbReference type="EMBL" id="SMFZ01000001">
    <property type="protein sequence ID" value="TCK26330.1"/>
    <property type="molecule type" value="Genomic_DNA"/>
</dbReference>
<evidence type="ECO:0000256" key="5">
    <source>
        <dbReference type="ARBA" id="ARBA00033748"/>
    </source>
</evidence>
<evidence type="ECO:0000256" key="4">
    <source>
        <dbReference type="ARBA" id="ARBA00023033"/>
    </source>
</evidence>
<evidence type="ECO:0000256" key="2">
    <source>
        <dbReference type="ARBA" id="ARBA00022643"/>
    </source>
</evidence>
<reference evidence="8 9" key="1">
    <citation type="submission" date="2019-03" db="EMBL/GenBank/DDBJ databases">
        <title>Sequencing the genomes of 1000 actinobacteria strains.</title>
        <authorList>
            <person name="Klenk H.-P."/>
        </authorList>
    </citation>
    <scope>NUCLEOTIDE SEQUENCE [LARGE SCALE GENOMIC DNA]</scope>
    <source>
        <strain evidence="8 9">DSM 44969</strain>
    </source>
</reference>
<feature type="binding site" evidence="6">
    <location>
        <position position="55"/>
    </location>
    <ligand>
        <name>FMN</name>
        <dbReference type="ChEBI" id="CHEBI:58210"/>
    </ligand>
</feature>
<dbReference type="OrthoDB" id="9135350at2"/>
<accession>A0A4R1HZJ3</accession>
<dbReference type="CDD" id="cd01095">
    <property type="entry name" value="Nitrilotriacetate_monoxgenase"/>
    <property type="match status" value="1"/>
</dbReference>
<dbReference type="GO" id="GO:0004497">
    <property type="term" value="F:monooxygenase activity"/>
    <property type="evidence" value="ECO:0007669"/>
    <property type="project" value="UniProtKB-KW"/>
</dbReference>
<keyword evidence="1 6" id="KW-0285">Flavoprotein</keyword>
<evidence type="ECO:0000313" key="8">
    <source>
        <dbReference type="EMBL" id="TCK26330.1"/>
    </source>
</evidence>
<dbReference type="InterPro" id="IPR011251">
    <property type="entry name" value="Luciferase-like_dom"/>
</dbReference>
<gene>
    <name evidence="8" type="ORF">EV378_2161</name>
</gene>
<organism evidence="8 9">
    <name type="scientific">Pseudonocardia endophytica</name>
    <dbReference type="NCBI Taxonomy" id="401976"/>
    <lineage>
        <taxon>Bacteria</taxon>
        <taxon>Bacillati</taxon>
        <taxon>Actinomycetota</taxon>
        <taxon>Actinomycetes</taxon>
        <taxon>Pseudonocardiales</taxon>
        <taxon>Pseudonocardiaceae</taxon>
        <taxon>Pseudonocardia</taxon>
    </lineage>
</organism>
<dbReference type="InterPro" id="IPR051260">
    <property type="entry name" value="Diverse_substr_monoxygenases"/>
</dbReference>
<dbReference type="GO" id="GO:0016705">
    <property type="term" value="F:oxidoreductase activity, acting on paired donors, with incorporation or reduction of molecular oxygen"/>
    <property type="evidence" value="ECO:0007669"/>
    <property type="project" value="InterPro"/>
</dbReference>